<dbReference type="STRING" id="1838280.A6M21_04415"/>
<dbReference type="EMBL" id="LYVF01000047">
    <property type="protein sequence ID" value="OAT85748.1"/>
    <property type="molecule type" value="Genomic_DNA"/>
</dbReference>
<gene>
    <name evidence="9" type="ORF">A6M21_04415</name>
</gene>
<dbReference type="RefSeq" id="WP_066666488.1">
    <property type="nucleotide sequence ID" value="NZ_LYVF01000047.1"/>
</dbReference>
<feature type="domain" description="RsgI N-terminal anti-sigma" evidence="8">
    <location>
        <begin position="4"/>
        <end position="53"/>
    </location>
</feature>
<evidence type="ECO:0000256" key="6">
    <source>
        <dbReference type="SAM" id="MobiDB-lite"/>
    </source>
</evidence>
<dbReference type="GO" id="GO:0005886">
    <property type="term" value="C:plasma membrane"/>
    <property type="evidence" value="ECO:0007669"/>
    <property type="project" value="UniProtKB-SubCell"/>
</dbReference>
<dbReference type="OrthoDB" id="9800626at2"/>
<dbReference type="AlphaFoldDB" id="A0A1B7LHM1"/>
<dbReference type="InterPro" id="IPR024449">
    <property type="entry name" value="Anti-sigma_RsgI_N"/>
</dbReference>
<evidence type="ECO:0000313" key="9">
    <source>
        <dbReference type="EMBL" id="OAT85748.1"/>
    </source>
</evidence>
<evidence type="ECO:0000256" key="4">
    <source>
        <dbReference type="ARBA" id="ARBA00022989"/>
    </source>
</evidence>
<proteinExistence type="predicted"/>
<keyword evidence="3 7" id="KW-0812">Transmembrane</keyword>
<comment type="caution">
    <text evidence="9">The sequence shown here is derived from an EMBL/GenBank/DDBJ whole genome shotgun (WGS) entry which is preliminary data.</text>
</comment>
<dbReference type="Pfam" id="PF23750">
    <property type="entry name" value="RsgI_M"/>
    <property type="match status" value="1"/>
</dbReference>
<keyword evidence="10" id="KW-1185">Reference proteome</keyword>
<feature type="compositionally biased region" description="Basic and acidic residues" evidence="6">
    <location>
        <begin position="290"/>
        <end position="308"/>
    </location>
</feature>
<evidence type="ECO:0000259" key="8">
    <source>
        <dbReference type="PROSITE" id="PS51849"/>
    </source>
</evidence>
<evidence type="ECO:0000256" key="3">
    <source>
        <dbReference type="ARBA" id="ARBA00022692"/>
    </source>
</evidence>
<keyword evidence="5 7" id="KW-0472">Membrane</keyword>
<dbReference type="Pfam" id="PF12791">
    <property type="entry name" value="RsgI_N"/>
    <property type="match status" value="1"/>
</dbReference>
<comment type="subcellular location">
    <subcellularLocation>
        <location evidence="1">Cell membrane</location>
        <topology evidence="1">Single-pass membrane protein</topology>
    </subcellularLocation>
</comment>
<evidence type="ECO:0000256" key="2">
    <source>
        <dbReference type="ARBA" id="ARBA00022475"/>
    </source>
</evidence>
<dbReference type="PROSITE" id="PS51849">
    <property type="entry name" value="RSGI_N"/>
    <property type="match status" value="1"/>
</dbReference>
<evidence type="ECO:0000313" key="10">
    <source>
        <dbReference type="Proteomes" id="UP000078532"/>
    </source>
</evidence>
<feature type="region of interest" description="Disordered" evidence="6">
    <location>
        <begin position="249"/>
        <end position="347"/>
    </location>
</feature>
<protein>
    <recommendedName>
        <fullName evidence="8">RsgI N-terminal anti-sigma domain-containing protein</fullName>
    </recommendedName>
</protein>
<organism evidence="9 10">
    <name type="scientific">Desulfotomaculum copahuensis</name>
    <dbReference type="NCBI Taxonomy" id="1838280"/>
    <lineage>
        <taxon>Bacteria</taxon>
        <taxon>Bacillati</taxon>
        <taxon>Bacillota</taxon>
        <taxon>Clostridia</taxon>
        <taxon>Eubacteriales</taxon>
        <taxon>Desulfotomaculaceae</taxon>
        <taxon>Desulfotomaculum</taxon>
    </lineage>
</organism>
<dbReference type="Proteomes" id="UP000078532">
    <property type="component" value="Unassembled WGS sequence"/>
</dbReference>
<reference evidence="9 10" key="1">
    <citation type="submission" date="2016-04" db="EMBL/GenBank/DDBJ databases">
        <authorList>
            <person name="Evans L.H."/>
            <person name="Alamgir A."/>
            <person name="Owens N."/>
            <person name="Weber N.D."/>
            <person name="Virtaneva K."/>
            <person name="Barbian K."/>
            <person name="Babar A."/>
            <person name="Rosenke K."/>
        </authorList>
    </citation>
    <scope>NUCLEOTIDE SEQUENCE [LARGE SCALE GENOMIC DNA]</scope>
    <source>
        <strain evidence="9 10">LMa1</strain>
    </source>
</reference>
<evidence type="ECO:0000256" key="7">
    <source>
        <dbReference type="SAM" id="Phobius"/>
    </source>
</evidence>
<feature type="compositionally biased region" description="Basic and acidic residues" evidence="6">
    <location>
        <begin position="317"/>
        <end position="338"/>
    </location>
</feature>
<accession>A0A1B7LHM1</accession>
<name>A0A1B7LHM1_9FIRM</name>
<feature type="transmembrane region" description="Helical" evidence="7">
    <location>
        <begin position="51"/>
        <end position="72"/>
    </location>
</feature>
<keyword evidence="4 7" id="KW-1133">Transmembrane helix</keyword>
<dbReference type="InterPro" id="IPR055431">
    <property type="entry name" value="RsgI_M"/>
</dbReference>
<sequence>MPAVTGMIVEIKQHTCIVLTPDGDFRELSLPAGDDLQPGRVITGNPPVRRFLWQPLLIAASVLLLLGGGMLYRGWMTRAVAYISLDINPSVEMALDRREFVRQARGLNNGGAVLLNEAPVVGVPLKGAINSLLQVAVREHYLQPEAHNVILATVTTLNNQPSPDVQVLQQYINQPLQKCRLNAEIVVDQAMPGVLRQAQQAGLSAGRYLLLQRLQSKGVDISSGEINREGMARLEQEKHINIGELMARKQGGRGRAAAPGEVRITPSPEPAPPARVKKPAVPMQSGYLRGDVDSPRKVEPLRVMKHPEGWLNPPGQHELRVKDRGDDRSGGNRGEKLFWRRNRNTGK</sequence>
<evidence type="ECO:0000256" key="5">
    <source>
        <dbReference type="ARBA" id="ARBA00023136"/>
    </source>
</evidence>
<evidence type="ECO:0000256" key="1">
    <source>
        <dbReference type="ARBA" id="ARBA00004162"/>
    </source>
</evidence>
<keyword evidence="2" id="KW-1003">Cell membrane</keyword>